<dbReference type="EMBL" id="KZ309903">
    <property type="protein sequence ID" value="KAG8239750.1"/>
    <property type="molecule type" value="Genomic_DNA"/>
</dbReference>
<name>A0A8K0P8A0_LADFU</name>
<sequence length="198" mass="22953">KNVGKPIQKFIFGRIVSTVAWKQSFQQFILNKRHKYSIKLYMLCEMKGFLLNIFIYIGSRDQEVGGSHPKSCEEVARFMQMLKIFTTRTLHPSQNGNPPNVISRKLKKVKVYSEFTKEGLCVSKWRDRRDNLTISTEFNGDIIHVRNGRGEESKKPIYDRSNSLLLQLRKESSEMVYSSGVPHYSYNAIQLISVAQKI</sequence>
<dbReference type="OrthoDB" id="6437726at2759"/>
<proteinExistence type="predicted"/>
<evidence type="ECO:0000313" key="3">
    <source>
        <dbReference type="Proteomes" id="UP000792457"/>
    </source>
</evidence>
<comment type="caution">
    <text evidence="2">The sequence shown here is derived from an EMBL/GenBank/DDBJ whole genome shotgun (WGS) entry which is preliminary data.</text>
</comment>
<dbReference type="Pfam" id="PF13843">
    <property type="entry name" value="DDE_Tnp_1_7"/>
    <property type="match status" value="1"/>
</dbReference>
<evidence type="ECO:0000259" key="1">
    <source>
        <dbReference type="Pfam" id="PF13843"/>
    </source>
</evidence>
<organism evidence="2 3">
    <name type="scientific">Ladona fulva</name>
    <name type="common">Scarce chaser dragonfly</name>
    <name type="synonym">Libellula fulva</name>
    <dbReference type="NCBI Taxonomy" id="123851"/>
    <lineage>
        <taxon>Eukaryota</taxon>
        <taxon>Metazoa</taxon>
        <taxon>Ecdysozoa</taxon>
        <taxon>Arthropoda</taxon>
        <taxon>Hexapoda</taxon>
        <taxon>Insecta</taxon>
        <taxon>Pterygota</taxon>
        <taxon>Palaeoptera</taxon>
        <taxon>Odonata</taxon>
        <taxon>Epiprocta</taxon>
        <taxon>Anisoptera</taxon>
        <taxon>Libelluloidea</taxon>
        <taxon>Libellulidae</taxon>
        <taxon>Ladona</taxon>
    </lineage>
</organism>
<feature type="domain" description="PiggyBac transposable element-derived protein" evidence="1">
    <location>
        <begin position="21"/>
        <end position="80"/>
    </location>
</feature>
<dbReference type="InterPro" id="IPR029526">
    <property type="entry name" value="PGBD"/>
</dbReference>
<evidence type="ECO:0000313" key="2">
    <source>
        <dbReference type="EMBL" id="KAG8239750.1"/>
    </source>
</evidence>
<feature type="non-terminal residue" evidence="2">
    <location>
        <position position="1"/>
    </location>
</feature>
<dbReference type="AlphaFoldDB" id="A0A8K0P8A0"/>
<reference evidence="2" key="1">
    <citation type="submission" date="2013-04" db="EMBL/GenBank/DDBJ databases">
        <authorList>
            <person name="Qu J."/>
            <person name="Murali S.C."/>
            <person name="Bandaranaike D."/>
            <person name="Bellair M."/>
            <person name="Blankenburg K."/>
            <person name="Chao H."/>
            <person name="Dinh H."/>
            <person name="Doddapaneni H."/>
            <person name="Downs B."/>
            <person name="Dugan-Rocha S."/>
            <person name="Elkadiri S."/>
            <person name="Gnanaolivu R.D."/>
            <person name="Hernandez B."/>
            <person name="Javaid M."/>
            <person name="Jayaseelan J.C."/>
            <person name="Lee S."/>
            <person name="Li M."/>
            <person name="Ming W."/>
            <person name="Munidasa M."/>
            <person name="Muniz J."/>
            <person name="Nguyen L."/>
            <person name="Ongeri F."/>
            <person name="Osuji N."/>
            <person name="Pu L.-L."/>
            <person name="Puazo M."/>
            <person name="Qu C."/>
            <person name="Quiroz J."/>
            <person name="Raj R."/>
            <person name="Weissenberger G."/>
            <person name="Xin Y."/>
            <person name="Zou X."/>
            <person name="Han Y."/>
            <person name="Richards S."/>
            <person name="Worley K."/>
            <person name="Muzny D."/>
            <person name="Gibbs R."/>
        </authorList>
    </citation>
    <scope>NUCLEOTIDE SEQUENCE</scope>
    <source>
        <strain evidence="2">Sampled in the wild</strain>
    </source>
</reference>
<keyword evidence="3" id="KW-1185">Reference proteome</keyword>
<gene>
    <name evidence="2" type="ORF">J437_LFUL019399</name>
</gene>
<dbReference type="Proteomes" id="UP000792457">
    <property type="component" value="Unassembled WGS sequence"/>
</dbReference>
<accession>A0A8K0P8A0</accession>
<protein>
    <recommendedName>
        <fullName evidence="1">PiggyBac transposable element-derived protein domain-containing protein</fullName>
    </recommendedName>
</protein>
<reference evidence="2" key="2">
    <citation type="submission" date="2017-10" db="EMBL/GenBank/DDBJ databases">
        <title>Ladona fulva Genome sequencing and assembly.</title>
        <authorList>
            <person name="Murali S."/>
            <person name="Richards S."/>
            <person name="Bandaranaike D."/>
            <person name="Bellair M."/>
            <person name="Blankenburg K."/>
            <person name="Chao H."/>
            <person name="Dinh H."/>
            <person name="Doddapaneni H."/>
            <person name="Dugan-Rocha S."/>
            <person name="Elkadiri S."/>
            <person name="Gnanaolivu R."/>
            <person name="Hernandez B."/>
            <person name="Skinner E."/>
            <person name="Javaid M."/>
            <person name="Lee S."/>
            <person name="Li M."/>
            <person name="Ming W."/>
            <person name="Munidasa M."/>
            <person name="Muniz J."/>
            <person name="Nguyen L."/>
            <person name="Hughes D."/>
            <person name="Osuji N."/>
            <person name="Pu L.-L."/>
            <person name="Puazo M."/>
            <person name="Qu C."/>
            <person name="Quiroz J."/>
            <person name="Raj R."/>
            <person name="Weissenberger G."/>
            <person name="Xin Y."/>
            <person name="Zou X."/>
            <person name="Han Y."/>
            <person name="Worley K."/>
            <person name="Muzny D."/>
            <person name="Gibbs R."/>
        </authorList>
    </citation>
    <scope>NUCLEOTIDE SEQUENCE</scope>
    <source>
        <strain evidence="2">Sampled in the wild</strain>
    </source>
</reference>